<dbReference type="InParanoid" id="A0A4S2N7U3"/>
<dbReference type="EMBL" id="ML220112">
    <property type="protein sequence ID" value="TGZ85377.1"/>
    <property type="molecule type" value="Genomic_DNA"/>
</dbReference>
<dbReference type="Proteomes" id="UP000298138">
    <property type="component" value="Unassembled WGS sequence"/>
</dbReference>
<dbReference type="Gene3D" id="1.20.1280.20">
    <property type="entry name" value="HscB, C-terminal domain"/>
    <property type="match status" value="1"/>
</dbReference>
<dbReference type="OrthoDB" id="448954at2759"/>
<dbReference type="Pfam" id="PF07743">
    <property type="entry name" value="HSCB_C"/>
    <property type="match status" value="1"/>
</dbReference>
<dbReference type="STRING" id="341454.A0A4S2N7U3"/>
<evidence type="ECO:0000259" key="3">
    <source>
        <dbReference type="Pfam" id="PF07743"/>
    </source>
</evidence>
<reference evidence="4 5" key="1">
    <citation type="submission" date="2019-04" db="EMBL/GenBank/DDBJ databases">
        <title>Comparative genomics and transcriptomics to analyze fruiting body development in filamentous ascomycetes.</title>
        <authorList>
            <consortium name="DOE Joint Genome Institute"/>
            <person name="Lutkenhaus R."/>
            <person name="Traeger S."/>
            <person name="Breuer J."/>
            <person name="Kuo A."/>
            <person name="Lipzen A."/>
            <person name="Pangilinan J."/>
            <person name="Dilworth D."/>
            <person name="Sandor L."/>
            <person name="Poggeler S."/>
            <person name="Barry K."/>
            <person name="Grigoriev I.V."/>
            <person name="Nowrousian M."/>
        </authorList>
    </citation>
    <scope>NUCLEOTIDE SEQUENCE [LARGE SCALE GENOMIC DNA]</scope>
    <source>
        <strain evidence="4 5">CBS 389.68</strain>
    </source>
</reference>
<dbReference type="InterPro" id="IPR004640">
    <property type="entry name" value="HscB"/>
</dbReference>
<dbReference type="FunCoup" id="A0A4S2N7U3">
    <property type="interactions" value="331"/>
</dbReference>
<dbReference type="SUPFAM" id="SSF46565">
    <property type="entry name" value="Chaperone J-domain"/>
    <property type="match status" value="1"/>
</dbReference>
<dbReference type="GO" id="GO:0005739">
    <property type="term" value="C:mitochondrion"/>
    <property type="evidence" value="ECO:0007669"/>
    <property type="project" value="TreeGrafter"/>
</dbReference>
<dbReference type="PANTHER" id="PTHR14021">
    <property type="entry name" value="IRON-SULFUR CLUSTER CO-CHAPERONE PROTEIN HSCB"/>
    <property type="match status" value="1"/>
</dbReference>
<evidence type="ECO:0000256" key="2">
    <source>
        <dbReference type="ARBA" id="ARBA00023186"/>
    </source>
</evidence>
<dbReference type="NCBIfam" id="TIGR00714">
    <property type="entry name" value="hscB"/>
    <property type="match status" value="1"/>
</dbReference>
<dbReference type="PANTHER" id="PTHR14021:SF15">
    <property type="entry name" value="IRON-SULFUR CLUSTER CO-CHAPERONE PROTEIN HSCB"/>
    <property type="match status" value="1"/>
</dbReference>
<dbReference type="GO" id="GO:0051087">
    <property type="term" value="F:protein-folding chaperone binding"/>
    <property type="evidence" value="ECO:0007669"/>
    <property type="project" value="InterPro"/>
</dbReference>
<feature type="domain" description="Co-chaperone HscB C-terminal oligomerisation" evidence="3">
    <location>
        <begin position="125"/>
        <end position="196"/>
    </location>
</feature>
<evidence type="ECO:0000256" key="1">
    <source>
        <dbReference type="ARBA" id="ARBA00010476"/>
    </source>
</evidence>
<sequence length="202" mass="22717">MLLLPRPHHIPRLLPRITLRFTSTTPKSYYDLFPRTLPNGPPPSGPFTIDLPSLRREFFALQQLAHPDVSHQTPNTSPTVPSSAYINTAYRTLLDPLTRAQHILHLRGIDVAGDEGITADGGEEDGGLLMEVLEAREEVEGAEGKDEVEEVWRRNEDRIGGCVRRLGEMLEGGDLQAARREVVRLRYWRNVREALEEKGAGH</sequence>
<dbReference type="GO" id="GO:0001671">
    <property type="term" value="F:ATPase activator activity"/>
    <property type="evidence" value="ECO:0007669"/>
    <property type="project" value="InterPro"/>
</dbReference>
<protein>
    <submittedName>
        <fullName evidence="4">Co-chaperone Hsc20</fullName>
    </submittedName>
</protein>
<keyword evidence="2" id="KW-0143">Chaperone</keyword>
<name>A0A4S2N7U3_9PEZI</name>
<accession>A0A4S2N7U3</accession>
<gene>
    <name evidence="4" type="ORF">EX30DRAFT_22258</name>
</gene>
<dbReference type="InterPro" id="IPR036386">
    <property type="entry name" value="HscB_C_sf"/>
</dbReference>
<dbReference type="GO" id="GO:0051259">
    <property type="term" value="P:protein complex oligomerization"/>
    <property type="evidence" value="ECO:0007669"/>
    <property type="project" value="InterPro"/>
</dbReference>
<dbReference type="InterPro" id="IPR036869">
    <property type="entry name" value="J_dom_sf"/>
</dbReference>
<evidence type="ECO:0000313" key="5">
    <source>
        <dbReference type="Proteomes" id="UP000298138"/>
    </source>
</evidence>
<dbReference type="InterPro" id="IPR009073">
    <property type="entry name" value="HscB_oligo_C"/>
</dbReference>
<keyword evidence="5" id="KW-1185">Reference proteome</keyword>
<evidence type="ECO:0000313" key="4">
    <source>
        <dbReference type="EMBL" id="TGZ85377.1"/>
    </source>
</evidence>
<organism evidence="4 5">
    <name type="scientific">Ascodesmis nigricans</name>
    <dbReference type="NCBI Taxonomy" id="341454"/>
    <lineage>
        <taxon>Eukaryota</taxon>
        <taxon>Fungi</taxon>
        <taxon>Dikarya</taxon>
        <taxon>Ascomycota</taxon>
        <taxon>Pezizomycotina</taxon>
        <taxon>Pezizomycetes</taxon>
        <taxon>Pezizales</taxon>
        <taxon>Ascodesmidaceae</taxon>
        <taxon>Ascodesmis</taxon>
    </lineage>
</organism>
<dbReference type="SUPFAM" id="SSF47144">
    <property type="entry name" value="HSC20 (HSCB), C-terminal oligomerisation domain"/>
    <property type="match status" value="1"/>
</dbReference>
<comment type="similarity">
    <text evidence="1">Belongs to the HscB family.</text>
</comment>
<dbReference type="Gene3D" id="1.10.287.110">
    <property type="entry name" value="DnaJ domain"/>
    <property type="match status" value="1"/>
</dbReference>
<dbReference type="GO" id="GO:0044571">
    <property type="term" value="P:[2Fe-2S] cluster assembly"/>
    <property type="evidence" value="ECO:0007669"/>
    <property type="project" value="InterPro"/>
</dbReference>
<dbReference type="AlphaFoldDB" id="A0A4S2N7U3"/>
<proteinExistence type="inferred from homology"/>